<dbReference type="RefSeq" id="XP_003140265.1">
    <property type="nucleotide sequence ID" value="XM_003140217.1"/>
</dbReference>
<dbReference type="GeneID" id="9942085"/>
<dbReference type="AlphaFoldDB" id="A0A1S0U1W5"/>
<proteinExistence type="predicted"/>
<evidence type="ECO:0000313" key="2">
    <source>
        <dbReference type="EMBL" id="EFO23804.1"/>
    </source>
</evidence>
<dbReference type="KEGG" id="loa:LOAG_04680"/>
<organism evidence="2">
    <name type="scientific">Loa loa</name>
    <name type="common">Eye worm</name>
    <name type="synonym">Filaria loa</name>
    <dbReference type="NCBI Taxonomy" id="7209"/>
    <lineage>
        <taxon>Eukaryota</taxon>
        <taxon>Metazoa</taxon>
        <taxon>Ecdysozoa</taxon>
        <taxon>Nematoda</taxon>
        <taxon>Chromadorea</taxon>
        <taxon>Rhabditida</taxon>
        <taxon>Spirurina</taxon>
        <taxon>Spiruromorpha</taxon>
        <taxon>Filarioidea</taxon>
        <taxon>Onchocercidae</taxon>
        <taxon>Loa</taxon>
    </lineage>
</organism>
<name>A0A1S0U1W5_LOALO</name>
<dbReference type="EMBL" id="JH712281">
    <property type="protein sequence ID" value="EFO23804.1"/>
    <property type="molecule type" value="Genomic_DNA"/>
</dbReference>
<feature type="compositionally biased region" description="Basic and acidic residues" evidence="1">
    <location>
        <begin position="13"/>
        <end position="23"/>
    </location>
</feature>
<accession>A0A1S0U1W5</accession>
<dbReference type="InParanoid" id="A0A1S0U1W5"/>
<reference evidence="2" key="1">
    <citation type="submission" date="2012-04" db="EMBL/GenBank/DDBJ databases">
        <title>The Genome Sequence of Loa loa.</title>
        <authorList>
            <consortium name="The Broad Institute Genome Sequencing Platform"/>
            <consortium name="Broad Institute Genome Sequencing Center for Infectious Disease"/>
            <person name="Nutman T.B."/>
            <person name="Fink D.L."/>
            <person name="Russ C."/>
            <person name="Young S."/>
            <person name="Zeng Q."/>
            <person name="Gargeya S."/>
            <person name="Alvarado L."/>
            <person name="Berlin A."/>
            <person name="Chapman S.B."/>
            <person name="Chen Z."/>
            <person name="Freedman E."/>
            <person name="Gellesch M."/>
            <person name="Goldberg J."/>
            <person name="Griggs A."/>
            <person name="Gujja S."/>
            <person name="Heilman E.R."/>
            <person name="Heiman D."/>
            <person name="Howarth C."/>
            <person name="Mehta T."/>
            <person name="Neiman D."/>
            <person name="Pearson M."/>
            <person name="Roberts A."/>
            <person name="Saif S."/>
            <person name="Shea T."/>
            <person name="Shenoy N."/>
            <person name="Sisk P."/>
            <person name="Stolte C."/>
            <person name="Sykes S."/>
            <person name="White J."/>
            <person name="Yandava C."/>
            <person name="Haas B."/>
            <person name="Henn M.R."/>
            <person name="Nusbaum C."/>
            <person name="Birren B."/>
        </authorList>
    </citation>
    <scope>NUCLEOTIDE SEQUENCE [LARGE SCALE GENOMIC DNA]</scope>
</reference>
<sequence length="51" mass="5970">MKDQRTSTLEGFDQGKGKERRQAFPELYGQNKLAERPRSVRRPPDPQVRTI</sequence>
<protein>
    <submittedName>
        <fullName evidence="2">Uncharacterized protein</fullName>
    </submittedName>
</protein>
<dbReference type="CTD" id="9942085"/>
<gene>
    <name evidence="2" type="ORF">LOAG_04680</name>
</gene>
<feature type="region of interest" description="Disordered" evidence="1">
    <location>
        <begin position="1"/>
        <end position="51"/>
    </location>
</feature>
<feature type="compositionally biased region" description="Basic and acidic residues" evidence="1">
    <location>
        <begin position="33"/>
        <end position="44"/>
    </location>
</feature>
<evidence type="ECO:0000256" key="1">
    <source>
        <dbReference type="SAM" id="MobiDB-lite"/>
    </source>
</evidence>